<gene>
    <name evidence="2" type="ORF">EK0264_14810</name>
</gene>
<evidence type="ECO:0000313" key="3">
    <source>
        <dbReference type="Proteomes" id="UP000463857"/>
    </source>
</evidence>
<protein>
    <submittedName>
        <fullName evidence="2">SAM-dependent methyltransferase</fullName>
    </submittedName>
</protein>
<dbReference type="OrthoDB" id="9810570at2"/>
<reference evidence="2 3" key="1">
    <citation type="journal article" date="2018" name="Int. J. Syst. Evol. Microbiol.">
        <title>Epidermidibacterium keratini gen. nov., sp. nov., a member of the family Sporichthyaceae, isolated from keratin epidermis.</title>
        <authorList>
            <person name="Lee D.G."/>
            <person name="Trujillo M.E."/>
            <person name="Kang S."/>
            <person name="Nam J.J."/>
            <person name="Kim Y.J."/>
        </authorList>
    </citation>
    <scope>NUCLEOTIDE SEQUENCE [LARGE SCALE GENOMIC DNA]</scope>
    <source>
        <strain evidence="2 3">EPI-7</strain>
    </source>
</reference>
<name>A0A7L4YR96_9ACTN</name>
<dbReference type="Proteomes" id="UP000463857">
    <property type="component" value="Chromosome"/>
</dbReference>
<accession>A0A7L4YR96</accession>
<dbReference type="RefSeq" id="WP_159546569.1">
    <property type="nucleotide sequence ID" value="NZ_CP047156.1"/>
</dbReference>
<dbReference type="AlphaFoldDB" id="A0A7L4YR96"/>
<dbReference type="SUPFAM" id="SSF53335">
    <property type="entry name" value="S-adenosyl-L-methionine-dependent methyltransferases"/>
    <property type="match status" value="1"/>
</dbReference>
<proteinExistence type="predicted"/>
<organism evidence="2 3">
    <name type="scientific">Epidermidibacterium keratini</name>
    <dbReference type="NCBI Taxonomy" id="1891644"/>
    <lineage>
        <taxon>Bacteria</taxon>
        <taxon>Bacillati</taxon>
        <taxon>Actinomycetota</taxon>
        <taxon>Actinomycetes</taxon>
        <taxon>Sporichthyales</taxon>
        <taxon>Sporichthyaceae</taxon>
        <taxon>Epidermidibacterium</taxon>
    </lineage>
</organism>
<dbReference type="GO" id="GO:0008168">
    <property type="term" value="F:methyltransferase activity"/>
    <property type="evidence" value="ECO:0007669"/>
    <property type="project" value="UniProtKB-KW"/>
</dbReference>
<dbReference type="Gene3D" id="3.40.50.150">
    <property type="entry name" value="Vaccinia Virus protein VP39"/>
    <property type="match status" value="1"/>
</dbReference>
<dbReference type="Pfam" id="PF18096">
    <property type="entry name" value="Thump_like"/>
    <property type="match status" value="1"/>
</dbReference>
<dbReference type="InterPro" id="IPR041497">
    <property type="entry name" value="Thump-like"/>
</dbReference>
<dbReference type="KEGG" id="eke:EK0264_14810"/>
<feature type="domain" description="THUMP-like" evidence="1">
    <location>
        <begin position="336"/>
        <end position="412"/>
    </location>
</feature>
<keyword evidence="2" id="KW-0489">Methyltransferase</keyword>
<keyword evidence="3" id="KW-1185">Reference proteome</keyword>
<dbReference type="EMBL" id="CP047156">
    <property type="protein sequence ID" value="QHC01434.1"/>
    <property type="molecule type" value="Genomic_DNA"/>
</dbReference>
<evidence type="ECO:0000259" key="1">
    <source>
        <dbReference type="Pfam" id="PF18096"/>
    </source>
</evidence>
<sequence>MSQVKEFGPTGKNEVVSPELVTTLSAPAGRELIARAVSLLADGDELAALSALRREVEPDLAAAALTQARLRDKAAAKFGEDAPALLVLPDSLEQATRSEVAAARASTLRERGVRRIVEAGAGIGADTIALARAGIEVVALERDLVVAAVLRANIAALGLRDVVQAAAADAAAYVAELSPDIAVYADPARRSGGRRIFDPELAEPPLSWLVGLAERGHPVVAKISPSLSGEQVPPGWEAAWTSTPTSSGRSVVEASLWSPQLHRFARRAAVLPDLEITGVPDVELPVGDVSTYLYEPDGAVNQAELVGVLADATGGHLLAPRIGYLSAERAVDDLPAQRFAVIETLQYSAKRVARALAHYDAGDLVVKKRGLDLDPHRLRREWLGKLRSRSGPPLAVIVVRRTADTLAIIARPD</sequence>
<evidence type="ECO:0000313" key="2">
    <source>
        <dbReference type="EMBL" id="QHC01434.1"/>
    </source>
</evidence>
<dbReference type="InParanoid" id="A0A7L4YR96"/>
<keyword evidence="2" id="KW-0808">Transferase</keyword>
<dbReference type="InterPro" id="IPR029063">
    <property type="entry name" value="SAM-dependent_MTases_sf"/>
</dbReference>
<dbReference type="GO" id="GO:0032259">
    <property type="term" value="P:methylation"/>
    <property type="evidence" value="ECO:0007669"/>
    <property type="project" value="UniProtKB-KW"/>
</dbReference>